<dbReference type="NCBIfam" id="NF047658">
    <property type="entry name" value="HYC_CC_PP"/>
    <property type="match status" value="1"/>
</dbReference>
<dbReference type="Pfam" id="PF26622">
    <property type="entry name" value="DUF8199"/>
    <property type="match status" value="1"/>
</dbReference>
<dbReference type="Proteomes" id="UP000251402">
    <property type="component" value="Chromosome"/>
</dbReference>
<keyword evidence="4" id="KW-1185">Reference proteome</keyword>
<evidence type="ECO:0000313" key="4">
    <source>
        <dbReference type="Proteomes" id="UP000251402"/>
    </source>
</evidence>
<gene>
    <name evidence="2" type="ORF">DEO27_027730</name>
    <name evidence="1" type="ORF">DIU31_022375</name>
</gene>
<sequence length="124" mass="13775">MKKIISILLVFAYAISVYGVSVNKFYCCGQLSTVSIAKITQLNCPNKSDPSCCKTTKQEFKIKDNHVFAKASSIAHIQFAVVIAEYFIQIPAESIGIKNARAYNSHAPPATRDALYTLFCTYRI</sequence>
<dbReference type="EMBL" id="CP043450">
    <property type="protein sequence ID" value="QEM13642.1"/>
    <property type="molecule type" value="Genomic_DNA"/>
</dbReference>
<evidence type="ECO:0000313" key="1">
    <source>
        <dbReference type="EMBL" id="QEM06125.1"/>
    </source>
</evidence>
<dbReference type="InterPro" id="IPR058060">
    <property type="entry name" value="HYC_CC_PP"/>
</dbReference>
<dbReference type="AlphaFoldDB" id="A0A364WQ78"/>
<evidence type="ECO:0000313" key="3">
    <source>
        <dbReference type="Proteomes" id="UP000250557"/>
    </source>
</evidence>
<dbReference type="EMBL" id="CP043451">
    <property type="protein sequence ID" value="QEM06125.1"/>
    <property type="molecule type" value="Genomic_DNA"/>
</dbReference>
<dbReference type="RefSeq" id="WP_112651672.1">
    <property type="nucleotide sequence ID" value="NZ_CP043450.1"/>
</dbReference>
<reference evidence="2 3" key="1">
    <citation type="submission" date="2019-08" db="EMBL/GenBank/DDBJ databases">
        <title>Comparative genome analysis confer to the adaptation heavy metal polluted environment.</title>
        <authorList>
            <person name="Li Y."/>
        </authorList>
    </citation>
    <scope>NUCLEOTIDE SEQUENCE [LARGE SCALE GENOMIC DNA]</scope>
    <source>
        <strain evidence="2">P1</strain>
        <strain evidence="1 3">P2</strain>
    </source>
</reference>
<name>A0A364WQ78_9SPHI</name>
<protein>
    <submittedName>
        <fullName evidence="2">Uncharacterized protein</fullName>
    </submittedName>
</protein>
<accession>A0A364WQ78</accession>
<proteinExistence type="predicted"/>
<dbReference type="Proteomes" id="UP000250557">
    <property type="component" value="Chromosome"/>
</dbReference>
<dbReference type="OrthoDB" id="676308at2"/>
<organism evidence="2 4">
    <name type="scientific">Mucilaginibacter rubeus</name>
    <dbReference type="NCBI Taxonomy" id="2027860"/>
    <lineage>
        <taxon>Bacteria</taxon>
        <taxon>Pseudomonadati</taxon>
        <taxon>Bacteroidota</taxon>
        <taxon>Sphingobacteriia</taxon>
        <taxon>Sphingobacteriales</taxon>
        <taxon>Sphingobacteriaceae</taxon>
        <taxon>Mucilaginibacter</taxon>
    </lineage>
</organism>
<dbReference type="InterPro" id="IPR058512">
    <property type="entry name" value="DUF8199"/>
</dbReference>
<dbReference type="KEGG" id="mrub:DEO27_027730"/>
<evidence type="ECO:0000313" key="2">
    <source>
        <dbReference type="EMBL" id="QEM13642.1"/>
    </source>
</evidence>